<organism evidence="8 9">
    <name type="scientific">Gangjinia marincola</name>
    <dbReference type="NCBI Taxonomy" id="578463"/>
    <lineage>
        <taxon>Bacteria</taxon>
        <taxon>Pseudomonadati</taxon>
        <taxon>Bacteroidota</taxon>
        <taxon>Flavobacteriia</taxon>
        <taxon>Flavobacteriales</taxon>
        <taxon>Flavobacteriaceae</taxon>
        <taxon>Gangjinia</taxon>
    </lineage>
</organism>
<dbReference type="Pfam" id="PF03567">
    <property type="entry name" value="Sulfotransfer_2"/>
    <property type="match status" value="1"/>
</dbReference>
<dbReference type="PANTHER" id="PTHR12137:SF54">
    <property type="entry name" value="CARBOHYDRATE SULFOTRANSFERASE"/>
    <property type="match status" value="1"/>
</dbReference>
<dbReference type="InterPro" id="IPR027417">
    <property type="entry name" value="P-loop_NTPase"/>
</dbReference>
<protein>
    <submittedName>
        <fullName evidence="8">Sulfotransferase family 2 domain-containing protein</fullName>
    </submittedName>
</protein>
<evidence type="ECO:0000313" key="8">
    <source>
        <dbReference type="EMBL" id="GAA0871231.1"/>
    </source>
</evidence>
<evidence type="ECO:0000256" key="7">
    <source>
        <dbReference type="ARBA" id="ARBA00023180"/>
    </source>
</evidence>
<dbReference type="RefSeq" id="WP_343763121.1">
    <property type="nucleotide sequence ID" value="NZ_BAAAFG010000002.1"/>
</dbReference>
<comment type="caution">
    <text evidence="8">The sequence shown here is derived from an EMBL/GenBank/DDBJ whole genome shotgun (WGS) entry which is preliminary data.</text>
</comment>
<evidence type="ECO:0000256" key="6">
    <source>
        <dbReference type="ARBA" id="ARBA00023136"/>
    </source>
</evidence>
<dbReference type="Gene3D" id="3.40.50.300">
    <property type="entry name" value="P-loop containing nucleotide triphosphate hydrolases"/>
    <property type="match status" value="1"/>
</dbReference>
<evidence type="ECO:0000256" key="5">
    <source>
        <dbReference type="ARBA" id="ARBA00023034"/>
    </source>
</evidence>
<keyword evidence="7" id="KW-0325">Glycoprotein</keyword>
<keyword evidence="5" id="KW-0333">Golgi apparatus</keyword>
<dbReference type="SUPFAM" id="SSF52540">
    <property type="entry name" value="P-loop containing nucleoside triphosphate hydrolases"/>
    <property type="match status" value="1"/>
</dbReference>
<dbReference type="InterPro" id="IPR005331">
    <property type="entry name" value="Sulfotransferase"/>
</dbReference>
<keyword evidence="2" id="KW-0808">Transferase</keyword>
<comment type="subcellular location">
    <subcellularLocation>
        <location evidence="1">Golgi apparatus membrane</location>
        <topology evidence="1">Single-pass type II membrane protein</topology>
    </subcellularLocation>
</comment>
<keyword evidence="9" id="KW-1185">Reference proteome</keyword>
<dbReference type="EMBL" id="BAAAFG010000002">
    <property type="protein sequence ID" value="GAA0871231.1"/>
    <property type="molecule type" value="Genomic_DNA"/>
</dbReference>
<evidence type="ECO:0000256" key="4">
    <source>
        <dbReference type="ARBA" id="ARBA00022989"/>
    </source>
</evidence>
<dbReference type="PANTHER" id="PTHR12137">
    <property type="entry name" value="CARBOHYDRATE SULFOTRANSFERASE"/>
    <property type="match status" value="1"/>
</dbReference>
<reference evidence="9" key="1">
    <citation type="journal article" date="2019" name="Int. J. Syst. Evol. Microbiol.">
        <title>The Global Catalogue of Microorganisms (GCM) 10K type strain sequencing project: providing services to taxonomists for standard genome sequencing and annotation.</title>
        <authorList>
            <consortium name="The Broad Institute Genomics Platform"/>
            <consortium name="The Broad Institute Genome Sequencing Center for Infectious Disease"/>
            <person name="Wu L."/>
            <person name="Ma J."/>
        </authorList>
    </citation>
    <scope>NUCLEOTIDE SEQUENCE [LARGE SCALE GENOMIC DNA]</scope>
    <source>
        <strain evidence="9">JCM 16082</strain>
    </source>
</reference>
<keyword evidence="4" id="KW-1133">Transmembrane helix</keyword>
<evidence type="ECO:0000256" key="1">
    <source>
        <dbReference type="ARBA" id="ARBA00004323"/>
    </source>
</evidence>
<dbReference type="Proteomes" id="UP001500507">
    <property type="component" value="Unassembled WGS sequence"/>
</dbReference>
<keyword evidence="3" id="KW-0812">Transmembrane</keyword>
<name>A0ABP3XPS2_9FLAO</name>
<dbReference type="InterPro" id="IPR018011">
    <property type="entry name" value="Carb_sulfotrans_8-10"/>
</dbReference>
<evidence type="ECO:0000313" key="9">
    <source>
        <dbReference type="Proteomes" id="UP001500507"/>
    </source>
</evidence>
<evidence type="ECO:0000256" key="3">
    <source>
        <dbReference type="ARBA" id="ARBA00022692"/>
    </source>
</evidence>
<proteinExistence type="predicted"/>
<evidence type="ECO:0000256" key="2">
    <source>
        <dbReference type="ARBA" id="ARBA00022679"/>
    </source>
</evidence>
<accession>A0ABP3XPS2</accession>
<keyword evidence="6" id="KW-0472">Membrane</keyword>
<sequence length="239" mass="28170">MKSLKNKIYHLLPGSIREVVRKRQSIATYNPEQWKSPEFVSSIGALDYYKCIFVHIPKNAGLSVCYTLFGNTGGSHRKLQHYQDIFPKTTFERYFKFAFVRNPWDRLVSTYFFLKEGGITKKDALWARQHLGKFNDFESFVKGWLTEENISRSLHFQHQHVFLTKKNGQPGMDFIGRLENIDEDFSTIAKRLGIERTLRKRNTSSRKKDYHSYYTQETKAIVAQIYAKDISMFNYTFES</sequence>
<gene>
    <name evidence="8" type="ORF">GCM10009117_03770</name>
</gene>